<comment type="caution">
    <text evidence="6">The sequence shown here is derived from an EMBL/GenBank/DDBJ whole genome shotgun (WGS) entry which is preliminary data.</text>
</comment>
<accession>A0ABQ2L492</accession>
<feature type="domain" description="SGNH hydrolase-type esterase" evidence="2">
    <location>
        <begin position="796"/>
        <end position="989"/>
    </location>
</feature>
<dbReference type="InterPro" id="IPR013830">
    <property type="entry name" value="SGNH_hydro"/>
</dbReference>
<dbReference type="Proteomes" id="UP000606653">
    <property type="component" value="Unassembled WGS sequence"/>
</dbReference>
<protein>
    <recommendedName>
        <fullName evidence="8">G-D-S-L family lipolytic protein</fullName>
    </recommendedName>
</protein>
<dbReference type="InterPro" id="IPR049366">
    <property type="entry name" value="RGL11_C"/>
</dbReference>
<dbReference type="RefSeq" id="WP_018976276.1">
    <property type="nucleotide sequence ID" value="NZ_BMLN01000006.1"/>
</dbReference>
<dbReference type="InterPro" id="IPR028994">
    <property type="entry name" value="Integrin_alpha_N"/>
</dbReference>
<name>A0ABQ2L492_9BACL</name>
<dbReference type="SUPFAM" id="SSF52266">
    <property type="entry name" value="SGNH hydrolase"/>
    <property type="match status" value="2"/>
</dbReference>
<keyword evidence="7" id="KW-1185">Reference proteome</keyword>
<dbReference type="InterPro" id="IPR036514">
    <property type="entry name" value="SGNH_hydro_sf"/>
</dbReference>
<feature type="region of interest" description="Disordered" evidence="1">
    <location>
        <begin position="1932"/>
        <end position="1958"/>
    </location>
</feature>
<evidence type="ECO:0000256" key="1">
    <source>
        <dbReference type="SAM" id="MobiDB-lite"/>
    </source>
</evidence>
<dbReference type="InterPro" id="IPR037459">
    <property type="entry name" value="RhgT-like"/>
</dbReference>
<dbReference type="Gene3D" id="2.60.120.430">
    <property type="entry name" value="Galactose-binding lectin"/>
    <property type="match status" value="2"/>
</dbReference>
<dbReference type="EMBL" id="BMLN01000006">
    <property type="protein sequence ID" value="GGO01879.1"/>
    <property type="molecule type" value="Genomic_DNA"/>
</dbReference>
<reference evidence="7" key="1">
    <citation type="journal article" date="2019" name="Int. J. Syst. Evol. Microbiol.">
        <title>The Global Catalogue of Microorganisms (GCM) 10K type strain sequencing project: providing services to taxonomists for standard genome sequencing and annotation.</title>
        <authorList>
            <consortium name="The Broad Institute Genomics Platform"/>
            <consortium name="The Broad Institute Genome Sequencing Center for Infectious Disease"/>
            <person name="Wu L."/>
            <person name="Ma J."/>
        </authorList>
    </citation>
    <scope>NUCLEOTIDE SEQUENCE [LARGE SCALE GENOMIC DNA]</scope>
    <source>
        <strain evidence="7">CGMCC 1.6964</strain>
    </source>
</reference>
<dbReference type="Gene3D" id="2.60.40.10">
    <property type="entry name" value="Immunoglobulins"/>
    <property type="match status" value="1"/>
</dbReference>
<dbReference type="InterPro" id="IPR041624">
    <property type="entry name" value="RGI_lyase"/>
</dbReference>
<dbReference type="CDD" id="cd01821">
    <property type="entry name" value="Rhamnogalacturan_acetylesterase_like"/>
    <property type="match status" value="2"/>
</dbReference>
<evidence type="ECO:0000313" key="6">
    <source>
        <dbReference type="EMBL" id="GGO01879.1"/>
    </source>
</evidence>
<feature type="domain" description="Beta-agarase/YXIM esterase-like galactose-binding" evidence="4">
    <location>
        <begin position="1319"/>
        <end position="1413"/>
    </location>
</feature>
<feature type="domain" description="SGNH hydrolase-type esterase" evidence="2">
    <location>
        <begin position="1471"/>
        <end position="1623"/>
    </location>
</feature>
<evidence type="ECO:0000259" key="2">
    <source>
        <dbReference type="Pfam" id="PF13472"/>
    </source>
</evidence>
<feature type="domain" description="Beta-agarase/YXIM esterase-like galactose-binding" evidence="4">
    <location>
        <begin position="655"/>
        <end position="768"/>
    </location>
</feature>
<dbReference type="Pfam" id="PF21254">
    <property type="entry name" value="AGA-YXIM_GBD"/>
    <property type="match status" value="2"/>
</dbReference>
<evidence type="ECO:0000313" key="7">
    <source>
        <dbReference type="Proteomes" id="UP000606653"/>
    </source>
</evidence>
<feature type="compositionally biased region" description="Basic and acidic residues" evidence="1">
    <location>
        <begin position="1949"/>
        <end position="1958"/>
    </location>
</feature>
<dbReference type="Gene3D" id="3.40.50.1110">
    <property type="entry name" value="SGNH hydrolase"/>
    <property type="match status" value="2"/>
</dbReference>
<dbReference type="InterPro" id="IPR034641">
    <property type="entry name" value="RGL11"/>
</dbReference>
<organism evidence="6 7">
    <name type="scientific">Saccharibacillus kuerlensis</name>
    <dbReference type="NCBI Taxonomy" id="459527"/>
    <lineage>
        <taxon>Bacteria</taxon>
        <taxon>Bacillati</taxon>
        <taxon>Bacillota</taxon>
        <taxon>Bacilli</taxon>
        <taxon>Bacillales</taxon>
        <taxon>Paenibacillaceae</taxon>
        <taxon>Saccharibacillus</taxon>
    </lineage>
</organism>
<evidence type="ECO:0008006" key="8">
    <source>
        <dbReference type="Google" id="ProtNLM"/>
    </source>
</evidence>
<sequence length="1958" mass="212567">MNRKTVSVQKSLFASFLAFLMIISLVIPPAPTHAETTDRLPARQAEYLDRGLVAVLAEGGVFLSWRYLNTDPNDIAFNIYKNGIKVNASPISDSTNYVDKTGFDSSQYQISTVIAGKEQMQSEVVSVWHNNDLPIPLDKPADGRTKDGGTYTYYAGDASAADLDGDGEYELVFLWSPSNSRDNSQAGYTGNVYIDAIKLDGTKLWRIDLGVNIRAGAHYTQLMVYDLDGNGKAEVVVKTADGTMDGQGKVIGEAGKDYRNEGGYILSGPEYLTLFDGETGGAVSTVNYDPPRGTVSSWGDSYGNRVDRFLGGIAYLDGSKPSVIMSRGYYTRTAIAAYDYIGGQLVKRWVFDTNEAGKEYESQGNHNLSVLDVDGDGRDEIMFGALAIDDDGTLLYSTGLGHGDAIHAGKLDPNREGYQVVSVHEHSTAAYGLEMRDANTGEILWGEHTGRDTGRGMSGDIDPNYPGYESWATTITDGQSIPATNTYSADGKVVYTAEQSPKSANFAIWWDGDLQRELFDHAWDASTSKGTPIVYKWDYENKKLNEIFRATGALTNNHTKGTPALQADILGDWREEILVRNEDSSEYRLYTTTIPTQYRIPTLMQDPVYRLGIAWQNVSYNQPPHTGFYIGAEASEFPKADLSLTGETEQTEPIYHFDFGTDTSAGSTGVQDTLYTEQTGYGFTDNSSVNVGSNGVSAASGTTFAVDLPNANYQVTLRLGSDNRDSNVGVKSEFVQKLAVGSVTAGAPLEYTYNVALVDGQLDFLFTGTAIDIQEVIIGKYPEKEAGSAATIYMAGDSTMQSYSESQAPQQGWGQQFGRYFSNGAVVVNNAIGGRSSKSFMVDGRLDTILQRIKPGDFFFISFGHNDASAGIPDRYASPADYKTYLARYVNGAKQRGATPVLLTPVGRRDFNTTTQQFNVSFPEYVQAAKEVAAELDVPLIDLSQLSVAYYDLIGNAAVEKLFLYANPGEYPKYPNGVSDNTHFSSYGAQKIAGLVANAVKGMNFSISPLVIDPDIEEPEPEPEIQLYEEDFEGAPADDQYALINATGIGGTMAGTVVEQNGNKVLSLSGSGAGHRAKTFRLFDAVNGDKVNVNFDWHSGNVAAFPSEGHLTVQDANENALFTLAAKNSADPIHYFVGPYTPDYGTGSTALPEGGIATTIPKNQWINVDATINFANKTLDLTLKNLSDPSVTQTIEGLKLSPGAYTDNVRSIRFLGTRKGGAGTLNWTTAINNVRIEGTDLPSEAGDQSALVSLYEELQDLDLSSYTEASRDVLSRAMTAAEDIIGTPATAAQVEHALNMLKVAKSSLTSEAAEPVSSYSFDFGSEQAAEGYTAVTGDHAYIEGNGYGFVDTALTEDENRETGETRTEDFVRVNATSFLVEMEPANYRVTMTVGDAEESTNTSVITEQVTKLPLSTIAKGEFKEVTYDIALIDGVFNFDFSGNSPKINALTIERLPDNGTADQPTIYLASDSTVANYAESYRPQAGWGETLGQYFDLDEISIDNRAVGGLSSKTFLVGGYLNDLLLDVHEGDYLFMQWSHNDSTPSRPERYLTPEQFKVYLKTYIDGARQRGATPVLVTPVNRRDYTGDVLNKSFPEYVQAMKDVAAETDTLLVDLNQASWEYFRELGPEGTKSIFMWVGTKEDNTHLQMNGAVQVSKLVAELVQELNIPLSAFVTLDGGNNGPDETAPQTTATPTGDLHNGWYTSNVEVNFAAVDDKSEVAATYYQINEGEDTEGNQVTFSEEGRYQIAYWSVDAAGNKEAEQTLEVSIDLAPPTIEIQGQESYTIDQHVDIRYTASDSASGAAEPNGVLQNAPAYTLEPGVNQVTAVVYDLAGREQTASLNFTVTATFSSLSTLTQTFASESQDRDSDKVARKLVKDLEKAEQAALSHKGDKARRLLAAYSDEVSARSGQVFTPEQAAALIKWANWISGTTPDANGASETPVLSDNNGHDTDPETQ</sequence>
<feature type="compositionally biased region" description="Polar residues" evidence="1">
    <location>
        <begin position="1932"/>
        <end position="1948"/>
    </location>
</feature>
<dbReference type="SUPFAM" id="SSF49785">
    <property type="entry name" value="Galactose-binding domain-like"/>
    <property type="match status" value="2"/>
</dbReference>
<dbReference type="Gene3D" id="3.30.1920.20">
    <property type="match status" value="1"/>
</dbReference>
<evidence type="ECO:0000259" key="4">
    <source>
        <dbReference type="Pfam" id="PF21254"/>
    </source>
</evidence>
<feature type="domain" description="Rhamnogalacturonan I lyase beta-sheet" evidence="3">
    <location>
        <begin position="43"/>
        <end position="128"/>
    </location>
</feature>
<dbReference type="Pfam" id="PF21348">
    <property type="entry name" value="RGL11_C"/>
    <property type="match status" value="1"/>
</dbReference>
<evidence type="ECO:0000259" key="3">
    <source>
        <dbReference type="Pfam" id="PF18370"/>
    </source>
</evidence>
<proteinExistence type="predicted"/>
<dbReference type="SUPFAM" id="SSF69318">
    <property type="entry name" value="Integrin alpha N-terminal domain"/>
    <property type="match status" value="1"/>
</dbReference>
<dbReference type="InterPro" id="IPR008979">
    <property type="entry name" value="Galactose-bd-like_sf"/>
</dbReference>
<dbReference type="InterPro" id="IPR058094">
    <property type="entry name" value="Ig-like_OmpL47-like"/>
</dbReference>
<evidence type="ECO:0000259" key="5">
    <source>
        <dbReference type="Pfam" id="PF21348"/>
    </source>
</evidence>
<dbReference type="Pfam" id="PF13472">
    <property type="entry name" value="Lipase_GDSL_2"/>
    <property type="match status" value="2"/>
</dbReference>
<feature type="domain" description="Rhamnogalacturonan lyase family 11 C-terminal" evidence="5">
    <location>
        <begin position="134"/>
        <end position="638"/>
    </location>
</feature>
<gene>
    <name evidence="6" type="ORF">GCM10010969_24630</name>
</gene>
<dbReference type="InterPro" id="IPR049033">
    <property type="entry name" value="AGA-YXIM_GBD"/>
</dbReference>
<dbReference type="Gene3D" id="1.20.1270.70">
    <property type="entry name" value="Designed single chain three-helix bundle"/>
    <property type="match status" value="1"/>
</dbReference>
<dbReference type="CDD" id="cd10318">
    <property type="entry name" value="RGL11"/>
    <property type="match status" value="1"/>
</dbReference>
<dbReference type="PANTHER" id="PTHR43118:SF1">
    <property type="entry name" value="RHAMNOGALACTURONAN LYASE (EUROFUNG)"/>
    <property type="match status" value="1"/>
</dbReference>
<dbReference type="Pfam" id="PF18370">
    <property type="entry name" value="RGI_lyase"/>
    <property type="match status" value="1"/>
</dbReference>
<dbReference type="NCBIfam" id="NF047446">
    <property type="entry name" value="barrel_OmpL47"/>
    <property type="match status" value="1"/>
</dbReference>
<dbReference type="PANTHER" id="PTHR43118">
    <property type="entry name" value="RHAMNOGALACTURONAN LYASE (EUROFUNG)"/>
    <property type="match status" value="1"/>
</dbReference>
<dbReference type="InterPro" id="IPR013783">
    <property type="entry name" value="Ig-like_fold"/>
</dbReference>